<dbReference type="InterPro" id="IPR050832">
    <property type="entry name" value="Bact_Acetyltransf"/>
</dbReference>
<reference evidence="4" key="1">
    <citation type="journal article" date="2021" name="IMA Fungus">
        <title>Genomic characterization of three marine fungi, including Emericellopsis atlantica sp. nov. with signatures of a generalist lifestyle and marine biomass degradation.</title>
        <authorList>
            <person name="Hagestad O.C."/>
            <person name="Hou L."/>
            <person name="Andersen J.H."/>
            <person name="Hansen E.H."/>
            <person name="Altermark B."/>
            <person name="Li C."/>
            <person name="Kuhnert E."/>
            <person name="Cox R.J."/>
            <person name="Crous P.W."/>
            <person name="Spatafora J.W."/>
            <person name="Lail K."/>
            <person name="Amirebrahimi M."/>
            <person name="Lipzen A."/>
            <person name="Pangilinan J."/>
            <person name="Andreopoulos W."/>
            <person name="Hayes R.D."/>
            <person name="Ng V."/>
            <person name="Grigoriev I.V."/>
            <person name="Jackson S.A."/>
            <person name="Sutton T.D.S."/>
            <person name="Dobson A.D.W."/>
            <person name="Rama T."/>
        </authorList>
    </citation>
    <scope>NUCLEOTIDE SEQUENCE</scope>
    <source>
        <strain evidence="4">TRa018bII</strain>
    </source>
</reference>
<dbReference type="InterPro" id="IPR000182">
    <property type="entry name" value="GNAT_dom"/>
</dbReference>
<dbReference type="PANTHER" id="PTHR43877">
    <property type="entry name" value="AMINOALKYLPHOSPHONATE N-ACETYLTRANSFERASE-RELATED-RELATED"/>
    <property type="match status" value="1"/>
</dbReference>
<accession>A0A9P7Y9T2</accession>
<evidence type="ECO:0000313" key="4">
    <source>
        <dbReference type="EMBL" id="KAG9229764.1"/>
    </source>
</evidence>
<dbReference type="SUPFAM" id="SSF55729">
    <property type="entry name" value="Acyl-CoA N-acyltransferases (Nat)"/>
    <property type="match status" value="1"/>
</dbReference>
<comment type="caution">
    <text evidence="4">The sequence shown here is derived from an EMBL/GenBank/DDBJ whole genome shotgun (WGS) entry which is preliminary data.</text>
</comment>
<sequence>MDPPTLFDPILHAHLIPSIAAVHAACITTEPYAIATFLPPLNTALMTSWWEDRSKEVTTGTRWIILQLAHSHTSGEEAVAGIVMLSAPYMQTAPFRGGVEKLLVAPSWRKRGIAKAMMGMLEEVARREGKELLLLDTEAGSPAELVYPRLGYIEIGVIPNYDISPKDGLPRGGRFFYKDLRQKN</sequence>
<name>A0A9P7Y9T2_9HELO</name>
<dbReference type="CDD" id="cd04301">
    <property type="entry name" value="NAT_SF"/>
    <property type="match status" value="1"/>
</dbReference>
<proteinExistence type="predicted"/>
<keyword evidence="5" id="KW-1185">Reference proteome</keyword>
<dbReference type="InterPro" id="IPR016181">
    <property type="entry name" value="Acyl_CoA_acyltransferase"/>
</dbReference>
<dbReference type="Pfam" id="PF00583">
    <property type="entry name" value="Acetyltransf_1"/>
    <property type="match status" value="1"/>
</dbReference>
<dbReference type="Proteomes" id="UP000824998">
    <property type="component" value="Unassembled WGS sequence"/>
</dbReference>
<dbReference type="EMBL" id="MU251734">
    <property type="protein sequence ID" value="KAG9229764.1"/>
    <property type="molecule type" value="Genomic_DNA"/>
</dbReference>
<dbReference type="OrthoDB" id="41532at2759"/>
<dbReference type="Gene3D" id="3.40.630.30">
    <property type="match status" value="1"/>
</dbReference>
<dbReference type="AlphaFoldDB" id="A0A9P7Y9T2"/>
<evidence type="ECO:0000313" key="5">
    <source>
        <dbReference type="Proteomes" id="UP000824998"/>
    </source>
</evidence>
<evidence type="ECO:0000256" key="2">
    <source>
        <dbReference type="ARBA" id="ARBA00023315"/>
    </source>
</evidence>
<dbReference type="PANTHER" id="PTHR43877:SF2">
    <property type="entry name" value="AMINOALKYLPHOSPHONATE N-ACETYLTRANSFERASE-RELATED"/>
    <property type="match status" value="1"/>
</dbReference>
<feature type="domain" description="N-acetyltransferase" evidence="3">
    <location>
        <begin position="36"/>
        <end position="170"/>
    </location>
</feature>
<evidence type="ECO:0000256" key="1">
    <source>
        <dbReference type="ARBA" id="ARBA00022679"/>
    </source>
</evidence>
<dbReference type="PROSITE" id="PS51186">
    <property type="entry name" value="GNAT"/>
    <property type="match status" value="1"/>
</dbReference>
<organism evidence="4 5">
    <name type="scientific">Amylocarpus encephaloides</name>
    <dbReference type="NCBI Taxonomy" id="45428"/>
    <lineage>
        <taxon>Eukaryota</taxon>
        <taxon>Fungi</taxon>
        <taxon>Dikarya</taxon>
        <taxon>Ascomycota</taxon>
        <taxon>Pezizomycotina</taxon>
        <taxon>Leotiomycetes</taxon>
        <taxon>Helotiales</taxon>
        <taxon>Helotiales incertae sedis</taxon>
        <taxon>Amylocarpus</taxon>
    </lineage>
</organism>
<keyword evidence="1" id="KW-0808">Transferase</keyword>
<protein>
    <submittedName>
        <fullName evidence="4">Acetyltransferase</fullName>
    </submittedName>
</protein>
<keyword evidence="2" id="KW-0012">Acyltransferase</keyword>
<evidence type="ECO:0000259" key="3">
    <source>
        <dbReference type="PROSITE" id="PS51186"/>
    </source>
</evidence>
<gene>
    <name evidence="4" type="ORF">BJ875DRAFT_474056</name>
</gene>
<dbReference type="GO" id="GO:0016747">
    <property type="term" value="F:acyltransferase activity, transferring groups other than amino-acyl groups"/>
    <property type="evidence" value="ECO:0007669"/>
    <property type="project" value="InterPro"/>
</dbReference>